<dbReference type="PROSITE" id="PS50119">
    <property type="entry name" value="ZF_BBOX"/>
    <property type="match status" value="1"/>
</dbReference>
<dbReference type="GO" id="GO:0008270">
    <property type="term" value="F:zinc ion binding"/>
    <property type="evidence" value="ECO:0007669"/>
    <property type="project" value="UniProtKB-KW"/>
</dbReference>
<dbReference type="InterPro" id="IPR000315">
    <property type="entry name" value="Znf_B-box"/>
</dbReference>
<dbReference type="Gene3D" id="3.30.40.10">
    <property type="entry name" value="Zinc/RING finger domain, C3HC4 (zinc finger)"/>
    <property type="match status" value="1"/>
</dbReference>
<protein>
    <submittedName>
        <fullName evidence="7">Uncharacterized protein</fullName>
    </submittedName>
</protein>
<gene>
    <name evidence="7" type="ORF">Y1Q_0005317</name>
</gene>
<dbReference type="Proteomes" id="UP000050525">
    <property type="component" value="Unassembled WGS sequence"/>
</dbReference>
<reference evidence="7 8" key="1">
    <citation type="journal article" date="2012" name="Genome Biol.">
        <title>Sequencing three crocodilian genomes to illuminate the evolution of archosaurs and amniotes.</title>
        <authorList>
            <person name="St John J.A."/>
            <person name="Braun E.L."/>
            <person name="Isberg S.R."/>
            <person name="Miles L.G."/>
            <person name="Chong A.Y."/>
            <person name="Gongora J."/>
            <person name="Dalzell P."/>
            <person name="Moran C."/>
            <person name="Bed'hom B."/>
            <person name="Abzhanov A."/>
            <person name="Burgess S.C."/>
            <person name="Cooksey A.M."/>
            <person name="Castoe T.A."/>
            <person name="Crawford N.G."/>
            <person name="Densmore L.D."/>
            <person name="Drew J.C."/>
            <person name="Edwards S.V."/>
            <person name="Faircloth B.C."/>
            <person name="Fujita M.K."/>
            <person name="Greenwold M.J."/>
            <person name="Hoffmann F.G."/>
            <person name="Howard J.M."/>
            <person name="Iguchi T."/>
            <person name="Janes D.E."/>
            <person name="Khan S.Y."/>
            <person name="Kohno S."/>
            <person name="de Koning A.J."/>
            <person name="Lance S.L."/>
            <person name="McCarthy F.M."/>
            <person name="McCormack J.E."/>
            <person name="Merchant M.E."/>
            <person name="Peterson D.G."/>
            <person name="Pollock D.D."/>
            <person name="Pourmand N."/>
            <person name="Raney B.J."/>
            <person name="Roessler K.A."/>
            <person name="Sanford J.R."/>
            <person name="Sawyer R.H."/>
            <person name="Schmidt C.J."/>
            <person name="Triplett E.W."/>
            <person name="Tuberville T.D."/>
            <person name="Venegas-Anaya M."/>
            <person name="Howard J.T."/>
            <person name="Jarvis E.D."/>
            <person name="Guillette L.J.Jr."/>
            <person name="Glenn T.C."/>
            <person name="Green R.E."/>
            <person name="Ray D.A."/>
        </authorList>
    </citation>
    <scope>NUCLEOTIDE SEQUENCE [LARGE SCALE GENOMIC DNA]</scope>
    <source>
        <strain evidence="7">KSC_2009_1</strain>
    </source>
</reference>
<dbReference type="InterPro" id="IPR050143">
    <property type="entry name" value="TRIM/RBCC"/>
</dbReference>
<keyword evidence="1" id="KW-0479">Metal-binding</keyword>
<evidence type="ECO:0000256" key="1">
    <source>
        <dbReference type="ARBA" id="ARBA00022723"/>
    </source>
</evidence>
<comment type="caution">
    <text evidence="7">The sequence shown here is derived from an EMBL/GenBank/DDBJ whole genome shotgun (WGS) entry which is preliminary data.</text>
</comment>
<keyword evidence="2 4" id="KW-0863">Zinc-finger</keyword>
<evidence type="ECO:0000256" key="3">
    <source>
        <dbReference type="ARBA" id="ARBA00022833"/>
    </source>
</evidence>
<keyword evidence="8" id="KW-1185">Reference proteome</keyword>
<name>A0A151MVF8_ALLMI</name>
<dbReference type="Pfam" id="PF15227">
    <property type="entry name" value="zf-C3HC4_4"/>
    <property type="match status" value="1"/>
</dbReference>
<evidence type="ECO:0000259" key="5">
    <source>
        <dbReference type="PROSITE" id="PS50089"/>
    </source>
</evidence>
<dbReference type="Gene3D" id="3.30.160.60">
    <property type="entry name" value="Classic Zinc Finger"/>
    <property type="match status" value="1"/>
</dbReference>
<dbReference type="Pfam" id="PF00643">
    <property type="entry name" value="zf-B_box"/>
    <property type="match status" value="1"/>
</dbReference>
<feature type="domain" description="RING-type" evidence="5">
    <location>
        <begin position="7"/>
        <end position="52"/>
    </location>
</feature>
<dbReference type="SUPFAM" id="SSF57845">
    <property type="entry name" value="B-box zinc-binding domain"/>
    <property type="match status" value="1"/>
</dbReference>
<dbReference type="SMART" id="SM00184">
    <property type="entry name" value="RING"/>
    <property type="match status" value="1"/>
</dbReference>
<dbReference type="AlphaFoldDB" id="A0A151MVF8"/>
<keyword evidence="3" id="KW-0862">Zinc</keyword>
<evidence type="ECO:0000256" key="4">
    <source>
        <dbReference type="PROSITE-ProRule" id="PRU00024"/>
    </source>
</evidence>
<evidence type="ECO:0000313" key="7">
    <source>
        <dbReference type="EMBL" id="KYO28510.1"/>
    </source>
</evidence>
<evidence type="ECO:0000313" key="8">
    <source>
        <dbReference type="Proteomes" id="UP000050525"/>
    </source>
</evidence>
<evidence type="ECO:0000259" key="6">
    <source>
        <dbReference type="PROSITE" id="PS50119"/>
    </source>
</evidence>
<dbReference type="InterPro" id="IPR013083">
    <property type="entry name" value="Znf_RING/FYVE/PHD"/>
</dbReference>
<proteinExistence type="predicted"/>
<dbReference type="PANTHER" id="PTHR24103">
    <property type="entry name" value="E3 UBIQUITIN-PROTEIN LIGASE TRIM"/>
    <property type="match status" value="1"/>
</dbReference>
<sequence>MAEEATCSICLDLLQELVTIECGHNFCQACTTRYCEDPVDDSGDAVPCPSCRAEFQRGSFQLNTQFKNPVEKIKEESLKPGKEHMENQCVEHEEKLKLFCEEDGNAICVICRESQSHHSYTVPPIQEAAKNYQVGDTTDLGKPIAQTHTYLAGDFP</sequence>
<dbReference type="PROSITE" id="PS50089">
    <property type="entry name" value="ZF_RING_2"/>
    <property type="match status" value="1"/>
</dbReference>
<dbReference type="SMART" id="SM00336">
    <property type="entry name" value="BBOX"/>
    <property type="match status" value="1"/>
</dbReference>
<evidence type="ECO:0000256" key="2">
    <source>
        <dbReference type="ARBA" id="ARBA00022771"/>
    </source>
</evidence>
<dbReference type="SUPFAM" id="SSF57850">
    <property type="entry name" value="RING/U-box"/>
    <property type="match status" value="1"/>
</dbReference>
<dbReference type="EMBL" id="AKHW03004889">
    <property type="protein sequence ID" value="KYO28510.1"/>
    <property type="molecule type" value="Genomic_DNA"/>
</dbReference>
<dbReference type="InterPro" id="IPR001841">
    <property type="entry name" value="Znf_RING"/>
</dbReference>
<accession>A0A151MVF8</accession>
<feature type="domain" description="B box-type" evidence="6">
    <location>
        <begin position="89"/>
        <end position="125"/>
    </location>
</feature>
<organism evidence="7 8">
    <name type="scientific">Alligator mississippiensis</name>
    <name type="common">American alligator</name>
    <dbReference type="NCBI Taxonomy" id="8496"/>
    <lineage>
        <taxon>Eukaryota</taxon>
        <taxon>Metazoa</taxon>
        <taxon>Chordata</taxon>
        <taxon>Craniata</taxon>
        <taxon>Vertebrata</taxon>
        <taxon>Euteleostomi</taxon>
        <taxon>Archelosauria</taxon>
        <taxon>Archosauria</taxon>
        <taxon>Crocodylia</taxon>
        <taxon>Alligatoridae</taxon>
        <taxon>Alligatorinae</taxon>
        <taxon>Alligator</taxon>
    </lineage>
</organism>